<evidence type="ECO:0000256" key="1">
    <source>
        <dbReference type="ARBA" id="ARBA00009437"/>
    </source>
</evidence>
<dbReference type="InterPro" id="IPR036390">
    <property type="entry name" value="WH_DNA-bd_sf"/>
</dbReference>
<keyword evidence="3" id="KW-0238">DNA-binding</keyword>
<dbReference type="GO" id="GO:0003700">
    <property type="term" value="F:DNA-binding transcription factor activity"/>
    <property type="evidence" value="ECO:0007669"/>
    <property type="project" value="InterPro"/>
</dbReference>
<dbReference type="KEGG" id="haa:A5892_06360"/>
<gene>
    <name evidence="6" type="ORF">A5892_06360</name>
</gene>
<dbReference type="Gene3D" id="3.40.190.290">
    <property type="match status" value="1"/>
</dbReference>
<dbReference type="SUPFAM" id="SSF53850">
    <property type="entry name" value="Periplasmic binding protein-like II"/>
    <property type="match status" value="1"/>
</dbReference>
<dbReference type="InterPro" id="IPR005119">
    <property type="entry name" value="LysR_subst-bd"/>
</dbReference>
<feature type="domain" description="HTH lysR-type" evidence="5">
    <location>
        <begin position="3"/>
        <end position="60"/>
    </location>
</feature>
<organism evidence="6 7">
    <name type="scientific">Halotalea alkalilenta</name>
    <dbReference type="NCBI Taxonomy" id="376489"/>
    <lineage>
        <taxon>Bacteria</taxon>
        <taxon>Pseudomonadati</taxon>
        <taxon>Pseudomonadota</taxon>
        <taxon>Gammaproteobacteria</taxon>
        <taxon>Oceanospirillales</taxon>
        <taxon>Halomonadaceae</taxon>
        <taxon>Halotalea</taxon>
    </lineage>
</organism>
<evidence type="ECO:0000256" key="4">
    <source>
        <dbReference type="ARBA" id="ARBA00023163"/>
    </source>
</evidence>
<comment type="similarity">
    <text evidence="1">Belongs to the LysR transcriptional regulatory family.</text>
</comment>
<dbReference type="SUPFAM" id="SSF46785">
    <property type="entry name" value="Winged helix' DNA-binding domain"/>
    <property type="match status" value="1"/>
</dbReference>
<keyword evidence="4" id="KW-0804">Transcription</keyword>
<dbReference type="InterPro" id="IPR036388">
    <property type="entry name" value="WH-like_DNA-bd_sf"/>
</dbReference>
<sequence length="310" mass="34598">MSLNLRQLEVFRAVMTAGSVSGASQLLLISQPAVSRMLSHTEQRVGFLLFERIKGRLYPTPEARRLFHDVEHVYRDLQRVNATLLDLVQQRHGVVRVVCSPSLGHHLLPGAICAFRRDHPDTRVSLECLRHVLLRDRLLDQQADFGVSLFPITHPNIEAIPLYTLRMALVYPQQWPVSEQAPSAQAALAPFADRPLVGYPAGTPFATLAQRLSERAGIDYRPAIEVDSPHHACALVREGAGWALVDEFSLALATAFSPVRVRPLDEHLTVNLVHLRREPLSQQAQSLVERLREAFARLHTHNSGLSDGGE</sequence>
<evidence type="ECO:0000256" key="2">
    <source>
        <dbReference type="ARBA" id="ARBA00023015"/>
    </source>
</evidence>
<keyword evidence="2" id="KW-0805">Transcription regulation</keyword>
<dbReference type="GO" id="GO:0009089">
    <property type="term" value="P:lysine biosynthetic process via diaminopimelate"/>
    <property type="evidence" value="ECO:0007669"/>
    <property type="project" value="TreeGrafter"/>
</dbReference>
<protein>
    <submittedName>
        <fullName evidence="6">LysR family transcriptional regulator</fullName>
    </submittedName>
</protein>
<evidence type="ECO:0000259" key="5">
    <source>
        <dbReference type="PROSITE" id="PS50931"/>
    </source>
</evidence>
<dbReference type="Pfam" id="PF00126">
    <property type="entry name" value="HTH_1"/>
    <property type="match status" value="1"/>
</dbReference>
<name>A0A172YD37_9GAMM</name>
<dbReference type="RefSeq" id="WP_064122091.1">
    <property type="nucleotide sequence ID" value="NZ_CP015243.1"/>
</dbReference>
<dbReference type="PANTHER" id="PTHR30427">
    <property type="entry name" value="TRANSCRIPTIONAL ACTIVATOR PROTEIN LYSR"/>
    <property type="match status" value="1"/>
</dbReference>
<dbReference type="PROSITE" id="PS50931">
    <property type="entry name" value="HTH_LYSR"/>
    <property type="match status" value="1"/>
</dbReference>
<evidence type="ECO:0000313" key="7">
    <source>
        <dbReference type="Proteomes" id="UP000077875"/>
    </source>
</evidence>
<dbReference type="GO" id="GO:0043565">
    <property type="term" value="F:sequence-specific DNA binding"/>
    <property type="evidence" value="ECO:0007669"/>
    <property type="project" value="TreeGrafter"/>
</dbReference>
<keyword evidence="7" id="KW-1185">Reference proteome</keyword>
<proteinExistence type="inferred from homology"/>
<reference evidence="6 7" key="1">
    <citation type="submission" date="2016-04" db="EMBL/GenBank/DDBJ databases">
        <title>Complete Genome Sequence of Halotalea alkalilenta IHB B 13600.</title>
        <authorList>
            <person name="Swarnkar M.K."/>
            <person name="Sharma A."/>
            <person name="Kaushal K."/>
            <person name="Soni R."/>
            <person name="Rana S."/>
            <person name="Singh A.K."/>
            <person name="Gulati A."/>
        </authorList>
    </citation>
    <scope>NUCLEOTIDE SEQUENCE [LARGE SCALE GENOMIC DNA]</scope>
    <source>
        <strain evidence="6 7">IHB B 13600</strain>
    </source>
</reference>
<dbReference type="STRING" id="376489.A5892_06360"/>
<dbReference type="Gene3D" id="1.10.10.10">
    <property type="entry name" value="Winged helix-like DNA-binding domain superfamily/Winged helix DNA-binding domain"/>
    <property type="match status" value="1"/>
</dbReference>
<dbReference type="PANTHER" id="PTHR30427:SF1">
    <property type="entry name" value="TRANSCRIPTIONAL ACTIVATOR PROTEIN LYSR"/>
    <property type="match status" value="1"/>
</dbReference>
<evidence type="ECO:0000256" key="3">
    <source>
        <dbReference type="ARBA" id="ARBA00023125"/>
    </source>
</evidence>
<accession>A0A172YD37</accession>
<dbReference type="EMBL" id="CP015243">
    <property type="protein sequence ID" value="ANF57133.1"/>
    <property type="molecule type" value="Genomic_DNA"/>
</dbReference>
<dbReference type="AlphaFoldDB" id="A0A172YD37"/>
<dbReference type="InterPro" id="IPR000847">
    <property type="entry name" value="LysR_HTH_N"/>
</dbReference>
<dbReference type="GO" id="GO:0010628">
    <property type="term" value="P:positive regulation of gene expression"/>
    <property type="evidence" value="ECO:0007669"/>
    <property type="project" value="TreeGrafter"/>
</dbReference>
<evidence type="ECO:0000313" key="6">
    <source>
        <dbReference type="EMBL" id="ANF57133.1"/>
    </source>
</evidence>
<dbReference type="Proteomes" id="UP000077875">
    <property type="component" value="Chromosome"/>
</dbReference>
<dbReference type="Pfam" id="PF03466">
    <property type="entry name" value="LysR_substrate"/>
    <property type="match status" value="1"/>
</dbReference>